<dbReference type="Gene3D" id="2.40.10.270">
    <property type="entry name" value="Bacteriophage SPP1 head-tail adaptor protein"/>
    <property type="match status" value="1"/>
</dbReference>
<sequence length="113" mass="12047">MLPIVTDLVTIVRALLITGYGNAVTYDWGPDVSRATVEACVEPNGSGEATGGRDTVTVHIRVFLHPGTDVKATDRIEWNGNTYEVDGEPQRWPAPTGGGEHHVELTATYTAGG</sequence>
<protein>
    <recommendedName>
        <fullName evidence="4">Head-to-tail stopper</fullName>
    </recommendedName>
</protein>
<dbReference type="Proteomes" id="UP000680206">
    <property type="component" value="Unassembled WGS sequence"/>
</dbReference>
<dbReference type="EMBL" id="JAGEPF010000012">
    <property type="protein sequence ID" value="MBO2459813.1"/>
    <property type="molecule type" value="Genomic_DNA"/>
</dbReference>
<evidence type="ECO:0008006" key="4">
    <source>
        <dbReference type="Google" id="ProtNLM"/>
    </source>
</evidence>
<evidence type="ECO:0000313" key="3">
    <source>
        <dbReference type="Proteomes" id="UP000680206"/>
    </source>
</evidence>
<keyword evidence="3" id="KW-1185">Reference proteome</keyword>
<name>A0ABS3RTI4_9ACTN</name>
<reference evidence="2 3" key="1">
    <citation type="submission" date="2021-03" db="EMBL/GenBank/DDBJ databases">
        <title>Actinomadura violae sp. nov., isolated from lichen in Thailand.</title>
        <authorList>
            <person name="Kanchanasin P."/>
            <person name="Saeng-In P."/>
            <person name="Phongsopitanun W."/>
            <person name="Yuki M."/>
            <person name="Kudo T."/>
            <person name="Ohkuma M."/>
            <person name="Tanasupawat S."/>
        </authorList>
    </citation>
    <scope>NUCLEOTIDE SEQUENCE [LARGE SCALE GENOMIC DNA]</scope>
    <source>
        <strain evidence="2 3">LCR2-06</strain>
    </source>
</reference>
<proteinExistence type="predicted"/>
<gene>
    <name evidence="2" type="ORF">J4709_19725</name>
</gene>
<organism evidence="2 3">
    <name type="scientific">Actinomadura violacea</name>
    <dbReference type="NCBI Taxonomy" id="2819934"/>
    <lineage>
        <taxon>Bacteria</taxon>
        <taxon>Bacillati</taxon>
        <taxon>Actinomycetota</taxon>
        <taxon>Actinomycetes</taxon>
        <taxon>Streptosporangiales</taxon>
        <taxon>Thermomonosporaceae</taxon>
        <taxon>Actinomadura</taxon>
    </lineage>
</organism>
<dbReference type="RefSeq" id="WP_208242819.1">
    <property type="nucleotide sequence ID" value="NZ_JAGEPF010000012.1"/>
</dbReference>
<accession>A0ABS3RTI4</accession>
<evidence type="ECO:0000256" key="1">
    <source>
        <dbReference type="SAM" id="MobiDB-lite"/>
    </source>
</evidence>
<evidence type="ECO:0000313" key="2">
    <source>
        <dbReference type="EMBL" id="MBO2459813.1"/>
    </source>
</evidence>
<comment type="caution">
    <text evidence="2">The sequence shown here is derived from an EMBL/GenBank/DDBJ whole genome shotgun (WGS) entry which is preliminary data.</text>
</comment>
<dbReference type="InterPro" id="IPR038666">
    <property type="entry name" value="SSP1_head-tail_sf"/>
</dbReference>
<feature type="region of interest" description="Disordered" evidence="1">
    <location>
        <begin position="82"/>
        <end position="101"/>
    </location>
</feature>